<dbReference type="PANTHER" id="PTHR31391:SF106">
    <property type="entry name" value="B3 DOMAIN-CONTAINING PROTEIN OS01G0723500"/>
    <property type="match status" value="1"/>
</dbReference>
<protein>
    <recommendedName>
        <fullName evidence="6">TF-B3 domain-containing protein</fullName>
    </recommendedName>
</protein>
<dbReference type="PANTHER" id="PTHR31391">
    <property type="entry name" value="B3 DOMAIN-CONTAINING PROTEIN OS11G0197600-RELATED"/>
    <property type="match status" value="1"/>
</dbReference>
<keyword evidence="4" id="KW-0804">Transcription</keyword>
<keyword evidence="5" id="KW-0539">Nucleus</keyword>
<dbReference type="EMBL" id="OZ021736">
    <property type="protein sequence ID" value="CAK9315197.1"/>
    <property type="molecule type" value="Genomic_DNA"/>
</dbReference>
<evidence type="ECO:0000256" key="5">
    <source>
        <dbReference type="ARBA" id="ARBA00023242"/>
    </source>
</evidence>
<dbReference type="SUPFAM" id="SSF101936">
    <property type="entry name" value="DNA-binding pseudobarrel domain"/>
    <property type="match status" value="1"/>
</dbReference>
<keyword evidence="8" id="KW-1185">Reference proteome</keyword>
<dbReference type="InterPro" id="IPR015300">
    <property type="entry name" value="DNA-bd_pseudobarrel_sf"/>
</dbReference>
<dbReference type="InterPro" id="IPR044837">
    <property type="entry name" value="REM16-like"/>
</dbReference>
<feature type="domain" description="TF-B3" evidence="6">
    <location>
        <begin position="16"/>
        <end position="117"/>
    </location>
</feature>
<evidence type="ECO:0000256" key="3">
    <source>
        <dbReference type="ARBA" id="ARBA00023125"/>
    </source>
</evidence>
<accession>A0ABP0Y434</accession>
<proteinExistence type="predicted"/>
<sequence length="117" mass="13409">MANATAFQSMTLNPSFMCKMSPSHIHPGKCLHVPRSFVEMHLEEATDIILQVSDGRFWGARCGFYLGKRMRKRAELIGGWRKFGLDNNLKVGDFCVFEMISKSSRRICFKVEIFRAS</sequence>
<evidence type="ECO:0000313" key="8">
    <source>
        <dbReference type="Proteomes" id="UP001642487"/>
    </source>
</evidence>
<evidence type="ECO:0000313" key="7">
    <source>
        <dbReference type="EMBL" id="CAK9315197.1"/>
    </source>
</evidence>
<keyword evidence="3" id="KW-0238">DNA-binding</keyword>
<evidence type="ECO:0000256" key="1">
    <source>
        <dbReference type="ARBA" id="ARBA00004123"/>
    </source>
</evidence>
<dbReference type="Gene3D" id="2.40.330.10">
    <property type="entry name" value="DNA-binding pseudobarrel domain"/>
    <property type="match status" value="1"/>
</dbReference>
<name>A0ABP0Y434_9ROSI</name>
<evidence type="ECO:0000256" key="2">
    <source>
        <dbReference type="ARBA" id="ARBA00023015"/>
    </source>
</evidence>
<evidence type="ECO:0000259" key="6">
    <source>
        <dbReference type="PROSITE" id="PS50863"/>
    </source>
</evidence>
<dbReference type="PROSITE" id="PS50863">
    <property type="entry name" value="B3"/>
    <property type="match status" value="1"/>
</dbReference>
<dbReference type="Proteomes" id="UP001642487">
    <property type="component" value="Chromosome 2"/>
</dbReference>
<dbReference type="InterPro" id="IPR003340">
    <property type="entry name" value="B3_DNA-bd"/>
</dbReference>
<dbReference type="Pfam" id="PF02362">
    <property type="entry name" value="B3"/>
    <property type="match status" value="1"/>
</dbReference>
<keyword evidence="2" id="KW-0805">Transcription regulation</keyword>
<organism evidence="7 8">
    <name type="scientific">Citrullus colocynthis</name>
    <name type="common">colocynth</name>
    <dbReference type="NCBI Taxonomy" id="252529"/>
    <lineage>
        <taxon>Eukaryota</taxon>
        <taxon>Viridiplantae</taxon>
        <taxon>Streptophyta</taxon>
        <taxon>Embryophyta</taxon>
        <taxon>Tracheophyta</taxon>
        <taxon>Spermatophyta</taxon>
        <taxon>Magnoliopsida</taxon>
        <taxon>eudicotyledons</taxon>
        <taxon>Gunneridae</taxon>
        <taxon>Pentapetalae</taxon>
        <taxon>rosids</taxon>
        <taxon>fabids</taxon>
        <taxon>Cucurbitales</taxon>
        <taxon>Cucurbitaceae</taxon>
        <taxon>Benincaseae</taxon>
        <taxon>Citrullus</taxon>
    </lineage>
</organism>
<dbReference type="CDD" id="cd10017">
    <property type="entry name" value="B3_DNA"/>
    <property type="match status" value="1"/>
</dbReference>
<dbReference type="SMART" id="SM01019">
    <property type="entry name" value="B3"/>
    <property type="match status" value="1"/>
</dbReference>
<evidence type="ECO:0000256" key="4">
    <source>
        <dbReference type="ARBA" id="ARBA00023163"/>
    </source>
</evidence>
<reference evidence="7 8" key="1">
    <citation type="submission" date="2024-03" db="EMBL/GenBank/DDBJ databases">
        <authorList>
            <person name="Gkanogiannis A."/>
            <person name="Becerra Lopez-Lavalle L."/>
        </authorList>
    </citation>
    <scope>NUCLEOTIDE SEQUENCE [LARGE SCALE GENOMIC DNA]</scope>
</reference>
<comment type="subcellular location">
    <subcellularLocation>
        <location evidence="1">Nucleus</location>
    </subcellularLocation>
</comment>
<gene>
    <name evidence="7" type="ORF">CITCOLO1_LOCUS6980</name>
</gene>